<protein>
    <submittedName>
        <fullName evidence="1">Uncharacterized protein</fullName>
    </submittedName>
</protein>
<dbReference type="Proteomes" id="UP000077521">
    <property type="component" value="Unassembled WGS sequence"/>
</dbReference>
<gene>
    <name evidence="1" type="ORF">A4X13_0g9270</name>
</gene>
<proteinExistence type="predicted"/>
<name>A0A8T8SAF8_9BASI</name>
<sequence>MANSANIALAAAALQKGLGFVPDRGEYGAPSTFRGDSDQLDSFLRKVEKIIAAHSITTSAEKVKALYTYLGGEPRQFFRDHAAFKEGKYDAMVSALREAYPTRKHRFKYTTSDLDKVARRQRKKKMRTIEEA</sequence>
<dbReference type="AlphaFoldDB" id="A0A8T8SAF8"/>
<dbReference type="EMBL" id="LWDF02002403">
    <property type="protein sequence ID" value="KAE8236081.1"/>
    <property type="molecule type" value="Genomic_DNA"/>
</dbReference>
<reference evidence="1" key="2">
    <citation type="journal article" date="2019" name="IMA Fungus">
        <title>Genome sequencing and comparison of five Tilletia species to identify candidate genes for the detection of regulated species infecting wheat.</title>
        <authorList>
            <person name="Nguyen H.D.T."/>
            <person name="Sultana T."/>
            <person name="Kesanakurti P."/>
            <person name="Hambleton S."/>
        </authorList>
    </citation>
    <scope>NUCLEOTIDE SEQUENCE</scope>
    <source>
        <strain evidence="1">DAOMC 236416</strain>
    </source>
</reference>
<organism evidence="1 2">
    <name type="scientific">Tilletia indica</name>
    <dbReference type="NCBI Taxonomy" id="43049"/>
    <lineage>
        <taxon>Eukaryota</taxon>
        <taxon>Fungi</taxon>
        <taxon>Dikarya</taxon>
        <taxon>Basidiomycota</taxon>
        <taxon>Ustilaginomycotina</taxon>
        <taxon>Exobasidiomycetes</taxon>
        <taxon>Tilletiales</taxon>
        <taxon>Tilletiaceae</taxon>
        <taxon>Tilletia</taxon>
    </lineage>
</organism>
<feature type="non-terminal residue" evidence="1">
    <location>
        <position position="132"/>
    </location>
</feature>
<comment type="caution">
    <text evidence="1">The sequence shown here is derived from an EMBL/GenBank/DDBJ whole genome shotgun (WGS) entry which is preliminary data.</text>
</comment>
<evidence type="ECO:0000313" key="2">
    <source>
        <dbReference type="Proteomes" id="UP000077521"/>
    </source>
</evidence>
<reference evidence="1" key="1">
    <citation type="submission" date="2016-04" db="EMBL/GenBank/DDBJ databases">
        <authorList>
            <person name="Nguyen H.D."/>
            <person name="Samba Siva P."/>
            <person name="Cullis J."/>
            <person name="Levesque C.A."/>
            <person name="Hambleton S."/>
        </authorList>
    </citation>
    <scope>NUCLEOTIDE SEQUENCE</scope>
    <source>
        <strain evidence="1">DAOMC 236416</strain>
    </source>
</reference>
<accession>A0A8T8SAF8</accession>
<keyword evidence="2" id="KW-1185">Reference proteome</keyword>
<evidence type="ECO:0000313" key="1">
    <source>
        <dbReference type="EMBL" id="KAE8236081.1"/>
    </source>
</evidence>